<dbReference type="Pfam" id="PF00857">
    <property type="entry name" value="Isochorismatase"/>
    <property type="match status" value="1"/>
</dbReference>
<sequence>MVNAIESGGIILNEKNNALIIVDVQKAFDDKKWGERNNLIAEENISRILTFWREKGWQVIHIQHKSDNPNSVFHPNNEGFTIKELVKPIEEEVVISKKVNSSFIGTNLEEFLKLNDITTVVITGLTTPHCVSTTTRMSGNLGFNTYLISDATAAFGMKDQNENDYDAETIHNITLATLNEEFATILTTEQLINVLK</sequence>
<gene>
    <name evidence="4" type="ORF">FZC85_09465</name>
</gene>
<dbReference type="RefSeq" id="WP_148970840.1">
    <property type="nucleotide sequence ID" value="NZ_JBNIKW010000007.1"/>
</dbReference>
<dbReference type="GO" id="GO:0016787">
    <property type="term" value="F:hydrolase activity"/>
    <property type="evidence" value="ECO:0007669"/>
    <property type="project" value="UniProtKB-KW"/>
</dbReference>
<dbReference type="PANTHER" id="PTHR43540">
    <property type="entry name" value="PEROXYUREIDOACRYLATE/UREIDOACRYLATE AMIDOHYDROLASE-RELATED"/>
    <property type="match status" value="1"/>
</dbReference>
<feature type="domain" description="Isochorismatase-like" evidence="3">
    <location>
        <begin position="18"/>
        <end position="190"/>
    </location>
</feature>
<accession>A0A5D4UIN5</accession>
<evidence type="ECO:0000256" key="2">
    <source>
        <dbReference type="ARBA" id="ARBA00022801"/>
    </source>
</evidence>
<keyword evidence="2 4" id="KW-0378">Hydrolase</keyword>
<dbReference type="InterPro" id="IPR050272">
    <property type="entry name" value="Isochorismatase-like_hydrls"/>
</dbReference>
<reference evidence="4 5" key="1">
    <citation type="submission" date="2019-08" db="EMBL/GenBank/DDBJ databases">
        <title>Bacillus genomes from the desert of Cuatro Cienegas, Coahuila.</title>
        <authorList>
            <person name="Olmedo-Alvarez G."/>
        </authorList>
    </citation>
    <scope>NUCLEOTIDE SEQUENCE [LARGE SCALE GENOMIC DNA]</scope>
    <source>
        <strain evidence="4 5">CH87b_3T</strain>
    </source>
</reference>
<dbReference type="EMBL" id="VTEZ01000002">
    <property type="protein sequence ID" value="TYS87192.1"/>
    <property type="molecule type" value="Genomic_DNA"/>
</dbReference>
<dbReference type="Proteomes" id="UP000324269">
    <property type="component" value="Unassembled WGS sequence"/>
</dbReference>
<protein>
    <submittedName>
        <fullName evidence="4">Cysteine hydrolase</fullName>
    </submittedName>
</protein>
<dbReference type="AlphaFoldDB" id="A0A5D4UIN5"/>
<dbReference type="PANTHER" id="PTHR43540:SF1">
    <property type="entry name" value="ISOCHORISMATASE HYDROLASE"/>
    <property type="match status" value="1"/>
</dbReference>
<evidence type="ECO:0000313" key="5">
    <source>
        <dbReference type="Proteomes" id="UP000324269"/>
    </source>
</evidence>
<comment type="similarity">
    <text evidence="1">Belongs to the isochorismatase family.</text>
</comment>
<dbReference type="InterPro" id="IPR036380">
    <property type="entry name" value="Isochorismatase-like_sf"/>
</dbReference>
<evidence type="ECO:0000313" key="4">
    <source>
        <dbReference type="EMBL" id="TYS87192.1"/>
    </source>
</evidence>
<evidence type="ECO:0000259" key="3">
    <source>
        <dbReference type="Pfam" id="PF00857"/>
    </source>
</evidence>
<name>A0A5D4UIN5_9BACI</name>
<dbReference type="SUPFAM" id="SSF52499">
    <property type="entry name" value="Isochorismatase-like hydrolases"/>
    <property type="match status" value="1"/>
</dbReference>
<comment type="caution">
    <text evidence="4">The sequence shown here is derived from an EMBL/GenBank/DDBJ whole genome shotgun (WGS) entry which is preliminary data.</text>
</comment>
<evidence type="ECO:0000256" key="1">
    <source>
        <dbReference type="ARBA" id="ARBA00006336"/>
    </source>
</evidence>
<proteinExistence type="inferred from homology"/>
<dbReference type="InterPro" id="IPR000868">
    <property type="entry name" value="Isochorismatase-like_dom"/>
</dbReference>
<organism evidence="4 5">
    <name type="scientific">Rossellomorea aquimaris</name>
    <dbReference type="NCBI Taxonomy" id="189382"/>
    <lineage>
        <taxon>Bacteria</taxon>
        <taxon>Bacillati</taxon>
        <taxon>Bacillota</taxon>
        <taxon>Bacilli</taxon>
        <taxon>Bacillales</taxon>
        <taxon>Bacillaceae</taxon>
        <taxon>Rossellomorea</taxon>
    </lineage>
</organism>
<dbReference type="CDD" id="cd01014">
    <property type="entry name" value="nicotinamidase_related"/>
    <property type="match status" value="1"/>
</dbReference>
<dbReference type="OrthoDB" id="257098at2"/>
<dbReference type="Gene3D" id="3.40.50.850">
    <property type="entry name" value="Isochorismatase-like"/>
    <property type="match status" value="1"/>
</dbReference>